<dbReference type="PANTHER" id="PTHR47785:SF6">
    <property type="entry name" value="ZN(II)2CYS6 TRANSCRIPTION FACTOR (EUROFUNG)"/>
    <property type="match status" value="1"/>
</dbReference>
<evidence type="ECO:0000256" key="2">
    <source>
        <dbReference type="SAM" id="MobiDB-lite"/>
    </source>
</evidence>
<dbReference type="SUPFAM" id="SSF57701">
    <property type="entry name" value="Zn2/Cys6 DNA-binding domain"/>
    <property type="match status" value="1"/>
</dbReference>
<dbReference type="SMART" id="SM00066">
    <property type="entry name" value="GAL4"/>
    <property type="match status" value="1"/>
</dbReference>
<dbReference type="InterPro" id="IPR036864">
    <property type="entry name" value="Zn2-C6_fun-type_DNA-bd_sf"/>
</dbReference>
<dbReference type="PROSITE" id="PS00463">
    <property type="entry name" value="ZN2_CY6_FUNGAL_1"/>
    <property type="match status" value="1"/>
</dbReference>
<proteinExistence type="predicted"/>
<dbReference type="AlphaFoldDB" id="A0A9P4TVR8"/>
<reference evidence="4" key="1">
    <citation type="journal article" date="2020" name="Stud. Mycol.">
        <title>101 Dothideomycetes genomes: a test case for predicting lifestyles and emergence of pathogens.</title>
        <authorList>
            <person name="Haridas S."/>
            <person name="Albert R."/>
            <person name="Binder M."/>
            <person name="Bloem J."/>
            <person name="Labutti K."/>
            <person name="Salamov A."/>
            <person name="Andreopoulos B."/>
            <person name="Baker S."/>
            <person name="Barry K."/>
            <person name="Bills G."/>
            <person name="Bluhm B."/>
            <person name="Cannon C."/>
            <person name="Castanera R."/>
            <person name="Culley D."/>
            <person name="Daum C."/>
            <person name="Ezra D."/>
            <person name="Gonzalez J."/>
            <person name="Henrissat B."/>
            <person name="Kuo A."/>
            <person name="Liang C."/>
            <person name="Lipzen A."/>
            <person name="Lutzoni F."/>
            <person name="Magnuson J."/>
            <person name="Mondo S."/>
            <person name="Nolan M."/>
            <person name="Ohm R."/>
            <person name="Pangilinan J."/>
            <person name="Park H.-J."/>
            <person name="Ramirez L."/>
            <person name="Alfaro M."/>
            <person name="Sun H."/>
            <person name="Tritt A."/>
            <person name="Yoshinaga Y."/>
            <person name="Zwiers L.-H."/>
            <person name="Turgeon B."/>
            <person name="Goodwin S."/>
            <person name="Spatafora J."/>
            <person name="Crous P."/>
            <person name="Grigoriev I."/>
        </authorList>
    </citation>
    <scope>NUCLEOTIDE SEQUENCE</scope>
    <source>
        <strain evidence="4">CBS 130266</strain>
    </source>
</reference>
<dbReference type="CDD" id="cd12148">
    <property type="entry name" value="fungal_TF_MHR"/>
    <property type="match status" value="1"/>
</dbReference>
<dbReference type="PROSITE" id="PS50048">
    <property type="entry name" value="ZN2_CY6_FUNGAL_2"/>
    <property type="match status" value="1"/>
</dbReference>
<dbReference type="OrthoDB" id="6133115at2759"/>
<dbReference type="InterPro" id="IPR053181">
    <property type="entry name" value="EcdB-like_regulator"/>
</dbReference>
<feature type="domain" description="Zn(2)-C6 fungal-type" evidence="3">
    <location>
        <begin position="40"/>
        <end position="70"/>
    </location>
</feature>
<dbReference type="GO" id="GO:0008270">
    <property type="term" value="F:zinc ion binding"/>
    <property type="evidence" value="ECO:0007669"/>
    <property type="project" value="InterPro"/>
</dbReference>
<dbReference type="EMBL" id="MU007063">
    <property type="protein sequence ID" value="KAF2426578.1"/>
    <property type="molecule type" value="Genomic_DNA"/>
</dbReference>
<dbReference type="CDD" id="cd00067">
    <property type="entry name" value="GAL4"/>
    <property type="match status" value="1"/>
</dbReference>
<comment type="caution">
    <text evidence="4">The sequence shown here is derived from an EMBL/GenBank/DDBJ whole genome shotgun (WGS) entry which is preliminary data.</text>
</comment>
<dbReference type="GO" id="GO:0000981">
    <property type="term" value="F:DNA-binding transcription factor activity, RNA polymerase II-specific"/>
    <property type="evidence" value="ECO:0007669"/>
    <property type="project" value="InterPro"/>
</dbReference>
<keyword evidence="1" id="KW-0539">Nucleus</keyword>
<organism evidence="4 5">
    <name type="scientific">Tothia fuscella</name>
    <dbReference type="NCBI Taxonomy" id="1048955"/>
    <lineage>
        <taxon>Eukaryota</taxon>
        <taxon>Fungi</taxon>
        <taxon>Dikarya</taxon>
        <taxon>Ascomycota</taxon>
        <taxon>Pezizomycotina</taxon>
        <taxon>Dothideomycetes</taxon>
        <taxon>Pleosporomycetidae</taxon>
        <taxon>Venturiales</taxon>
        <taxon>Cylindrosympodiaceae</taxon>
        <taxon>Tothia</taxon>
    </lineage>
</organism>
<evidence type="ECO:0000256" key="1">
    <source>
        <dbReference type="ARBA" id="ARBA00023242"/>
    </source>
</evidence>
<feature type="region of interest" description="Disordered" evidence="2">
    <location>
        <begin position="1"/>
        <end position="35"/>
    </location>
</feature>
<sequence>MASPQDGSFPDGGGSSASPSAESSRTAKPARQQGAIAAQACETCRNRKSRCDEGKPRCGLCKRLNVECRYREPLPTKKDKSIQQMMQQLNRMESKLNMIGSAINPQNESLFGTPSDTSTTTAFAGVSASHSVGSPFQRSRAPSMVVSQTEQTDLNTLPQERSTSYQHLTAPHKIMLWPSITEYMRSCGIDIVKTTEDLKREGTAWFLRLELQKYSRSLPCDTSLHSMVIERRGSMESQERVTFSYLDRETILRLADAYFQTYNVLYPLLDRDDFEANVIMPIIENGFGLGDFESILVLLVCALGQTANEGIWGEAIEVRDGRPSGIRGGDAERPPGLDIFNEARRRMGFIITQTNLDNIIILQLTAIFYEACSRHLDFWRASVSASMAFQILVKCEPLSALDWESTRGYSVRTVYWTCNLIENWYHMDLDLPRTGIEELESQIKLPGKDTKDAQQEHIKLQFLAMIALRRVISRIHVQIFEVADSPESPENYSGPPMSLIKELSQQLERWRDLLPAVLQWKDESRTTYTPELRSPADSPVDLGNAHLRSRYYYAQFMVYRPLVYKALHFPDLMTEEDIRFTSYCLQACMLWPIAMDPPRMKKRLIPYLFAWSQNFLGVLLILRMTTENRMLGSIAERSIDPVEVEKTASLLLDWFRDMRQVDGMAEWAWEVLSSLYNVPL</sequence>
<evidence type="ECO:0000313" key="4">
    <source>
        <dbReference type="EMBL" id="KAF2426578.1"/>
    </source>
</evidence>
<evidence type="ECO:0000313" key="5">
    <source>
        <dbReference type="Proteomes" id="UP000800235"/>
    </source>
</evidence>
<keyword evidence="5" id="KW-1185">Reference proteome</keyword>
<dbReference type="Pfam" id="PF00172">
    <property type="entry name" value="Zn_clus"/>
    <property type="match status" value="1"/>
</dbReference>
<evidence type="ECO:0000259" key="3">
    <source>
        <dbReference type="PROSITE" id="PS50048"/>
    </source>
</evidence>
<name>A0A9P4TVR8_9PEZI</name>
<dbReference type="Gene3D" id="4.10.240.10">
    <property type="entry name" value="Zn(2)-C6 fungal-type DNA-binding domain"/>
    <property type="match status" value="1"/>
</dbReference>
<protein>
    <recommendedName>
        <fullName evidence="3">Zn(2)-C6 fungal-type domain-containing protein</fullName>
    </recommendedName>
</protein>
<gene>
    <name evidence="4" type="ORF">EJ08DRAFT_616412</name>
</gene>
<accession>A0A9P4TVR8</accession>
<dbReference type="Proteomes" id="UP000800235">
    <property type="component" value="Unassembled WGS sequence"/>
</dbReference>
<dbReference type="InterPro" id="IPR001138">
    <property type="entry name" value="Zn2Cys6_DnaBD"/>
</dbReference>
<dbReference type="PANTHER" id="PTHR47785">
    <property type="entry name" value="ZN(II)2CYS6 TRANSCRIPTION FACTOR (EUROFUNG)-RELATED-RELATED"/>
    <property type="match status" value="1"/>
</dbReference>